<dbReference type="InterPro" id="IPR006419">
    <property type="entry name" value="NMN_transpt_PnuC"/>
</dbReference>
<evidence type="ECO:0000256" key="3">
    <source>
        <dbReference type="ARBA" id="ARBA00006669"/>
    </source>
</evidence>
<dbReference type="PANTHER" id="PTHR36122:SF2">
    <property type="entry name" value="NICOTINAMIDE RIBOSIDE TRANSPORTER PNUC"/>
    <property type="match status" value="1"/>
</dbReference>
<keyword evidence="9 10" id="KW-0472">Membrane</keyword>
<keyword evidence="6" id="KW-1003">Cell membrane</keyword>
<evidence type="ECO:0000313" key="11">
    <source>
        <dbReference type="EMBL" id="QDU59062.1"/>
    </source>
</evidence>
<feature type="transmembrane region" description="Helical" evidence="10">
    <location>
        <begin position="88"/>
        <end position="106"/>
    </location>
</feature>
<dbReference type="PANTHER" id="PTHR36122">
    <property type="entry name" value="NICOTINAMIDE RIBOSIDE TRANSPORTER PNUC"/>
    <property type="match status" value="1"/>
</dbReference>
<evidence type="ECO:0000313" key="12">
    <source>
        <dbReference type="Proteomes" id="UP000315750"/>
    </source>
</evidence>
<evidence type="ECO:0000256" key="4">
    <source>
        <dbReference type="ARBA" id="ARBA00017522"/>
    </source>
</evidence>
<evidence type="ECO:0000256" key="2">
    <source>
        <dbReference type="ARBA" id="ARBA00004651"/>
    </source>
</evidence>
<dbReference type="GO" id="GO:0034257">
    <property type="term" value="F:nicotinamide riboside transmembrane transporter activity"/>
    <property type="evidence" value="ECO:0007669"/>
    <property type="project" value="InterPro"/>
</dbReference>
<dbReference type="EMBL" id="CP036278">
    <property type="protein sequence ID" value="QDU59062.1"/>
    <property type="molecule type" value="Genomic_DNA"/>
</dbReference>
<feature type="transmembrane region" description="Helical" evidence="10">
    <location>
        <begin position="20"/>
        <end position="39"/>
    </location>
</feature>
<evidence type="ECO:0000256" key="7">
    <source>
        <dbReference type="ARBA" id="ARBA00022692"/>
    </source>
</evidence>
<protein>
    <recommendedName>
        <fullName evidence="4">Nicotinamide riboside transporter PnuC</fullName>
    </recommendedName>
</protein>
<proteinExistence type="inferred from homology"/>
<name>A0A518AWF7_9BACT</name>
<evidence type="ECO:0000256" key="5">
    <source>
        <dbReference type="ARBA" id="ARBA00022448"/>
    </source>
</evidence>
<keyword evidence="8 10" id="KW-1133">Transmembrane helix</keyword>
<accession>A0A518AWF7</accession>
<evidence type="ECO:0000256" key="10">
    <source>
        <dbReference type="SAM" id="Phobius"/>
    </source>
</evidence>
<reference evidence="11 12" key="1">
    <citation type="submission" date="2019-02" db="EMBL/GenBank/DDBJ databases">
        <title>Deep-cultivation of Planctomycetes and their phenomic and genomic characterization uncovers novel biology.</title>
        <authorList>
            <person name="Wiegand S."/>
            <person name="Jogler M."/>
            <person name="Boedeker C."/>
            <person name="Pinto D."/>
            <person name="Vollmers J."/>
            <person name="Rivas-Marin E."/>
            <person name="Kohn T."/>
            <person name="Peeters S.H."/>
            <person name="Heuer A."/>
            <person name="Rast P."/>
            <person name="Oberbeckmann S."/>
            <person name="Bunk B."/>
            <person name="Jeske O."/>
            <person name="Meyerdierks A."/>
            <person name="Storesund J.E."/>
            <person name="Kallscheuer N."/>
            <person name="Luecker S."/>
            <person name="Lage O.M."/>
            <person name="Pohl T."/>
            <person name="Merkel B.J."/>
            <person name="Hornburger P."/>
            <person name="Mueller R.-W."/>
            <person name="Bruemmer F."/>
            <person name="Labrenz M."/>
            <person name="Spormann A.M."/>
            <person name="Op den Camp H."/>
            <person name="Overmann J."/>
            <person name="Amann R."/>
            <person name="Jetten M.S.M."/>
            <person name="Mascher T."/>
            <person name="Medema M.H."/>
            <person name="Devos D.P."/>
            <person name="Kaster A.-K."/>
            <person name="Ovreas L."/>
            <person name="Rohde M."/>
            <person name="Galperin M.Y."/>
            <person name="Jogler C."/>
        </authorList>
    </citation>
    <scope>NUCLEOTIDE SEQUENCE [LARGE SCALE GENOMIC DNA]</scope>
    <source>
        <strain evidence="11 12">Pan181</strain>
    </source>
</reference>
<dbReference type="NCBIfam" id="TIGR01528">
    <property type="entry name" value="NMN_trans_PnuC"/>
    <property type="match status" value="1"/>
</dbReference>
<comment type="subcellular location">
    <subcellularLocation>
        <location evidence="2">Cell membrane</location>
        <topology evidence="2">Multi-pass membrane protein</topology>
    </subcellularLocation>
</comment>
<dbReference type="RefSeq" id="WP_145251710.1">
    <property type="nucleotide sequence ID" value="NZ_CP036278.1"/>
</dbReference>
<evidence type="ECO:0000256" key="9">
    <source>
        <dbReference type="ARBA" id="ARBA00023136"/>
    </source>
</evidence>
<dbReference type="OrthoDB" id="9791248at2"/>
<evidence type="ECO:0000256" key="6">
    <source>
        <dbReference type="ARBA" id="ARBA00022475"/>
    </source>
</evidence>
<dbReference type="Pfam" id="PF04973">
    <property type="entry name" value="NMN_transporter"/>
    <property type="match status" value="1"/>
</dbReference>
<dbReference type="GO" id="GO:0005886">
    <property type="term" value="C:plasma membrane"/>
    <property type="evidence" value="ECO:0007669"/>
    <property type="project" value="UniProtKB-SubCell"/>
</dbReference>
<keyword evidence="12" id="KW-1185">Reference proteome</keyword>
<dbReference type="KEGG" id="amuc:Pan181_53030"/>
<evidence type="ECO:0000256" key="1">
    <source>
        <dbReference type="ARBA" id="ARBA00002672"/>
    </source>
</evidence>
<organism evidence="11 12">
    <name type="scientific">Aeoliella mucimassa</name>
    <dbReference type="NCBI Taxonomy" id="2527972"/>
    <lineage>
        <taxon>Bacteria</taxon>
        <taxon>Pseudomonadati</taxon>
        <taxon>Planctomycetota</taxon>
        <taxon>Planctomycetia</taxon>
        <taxon>Pirellulales</taxon>
        <taxon>Lacipirellulaceae</taxon>
        <taxon>Aeoliella</taxon>
    </lineage>
</organism>
<gene>
    <name evidence="11" type="primary">pnuC</name>
    <name evidence="11" type="ORF">Pan181_53030</name>
</gene>
<dbReference type="Proteomes" id="UP000315750">
    <property type="component" value="Chromosome"/>
</dbReference>
<sequence length="200" mass="22284">MTLIEATAVLFGVVCVWLTIRQHIGCWPTGLISVVLYIYIFAEAKLYSDTLLQVIYVGLQLYGWHHWLRGGVRDNPLPVTRISHQANFGWMAVVAVGTVGLGWFMHSQTDASLPYADAFTTVASLVAQWLLAGKHLQSWGYWIAVDIVAIGVYYQKQLLLTSGLYAVFLCMAITGYVAWRASWQLSSTTEPCDDHRPDAG</sequence>
<dbReference type="AlphaFoldDB" id="A0A518AWF7"/>
<comment type="function">
    <text evidence="1">Required for nicotinamide riboside transport across the inner membrane.</text>
</comment>
<comment type="similarity">
    <text evidence="3">Belongs to the nicotinamide ribonucleoside (NR) uptake permease (TC 4.B.1) family.</text>
</comment>
<feature type="transmembrane region" description="Helical" evidence="10">
    <location>
        <begin position="159"/>
        <end position="179"/>
    </location>
</feature>
<keyword evidence="7 10" id="KW-0812">Transmembrane</keyword>
<evidence type="ECO:0000256" key="8">
    <source>
        <dbReference type="ARBA" id="ARBA00022989"/>
    </source>
</evidence>
<keyword evidence="5" id="KW-0813">Transport</keyword>